<dbReference type="RefSeq" id="WP_207351413.1">
    <property type="nucleotide sequence ID" value="NZ_JAFMPY010000014.1"/>
</dbReference>
<evidence type="ECO:0000313" key="6">
    <source>
        <dbReference type="EMBL" id="MBO0904777.1"/>
    </source>
</evidence>
<dbReference type="Pfam" id="PF04198">
    <property type="entry name" value="Sugar-bind"/>
    <property type="match status" value="1"/>
</dbReference>
<dbReference type="InterPro" id="IPR037171">
    <property type="entry name" value="NagB/RpiA_transferase-like"/>
</dbReference>
<sequence>MNRPATSDDQDRFAEHILATTVARRYYCDGKTKSEIAGELAMSRFRVARILEKALRDGIVRIEFSHPAGHVQYDLSSALKTRFGLKNAIVVDDHGGDVELILDSMGEVAAALLREISGPQEVLGFAWTRVLEAMSRHLKPLQAKAIVQLGGAWPGAGTSRTSVDLVRDLAVLTRGRAYTFYAPLVASDAHAAEAIRRQPDVLAAKAMFSAVTLAIVGLGAWREGASSLWPALSPEARARVTARGAVAEICGMTLDGDGRPVATDLSEMSIGISAEELSACPDVLALAFGTEKTAAILAAIRGGVVKSLITHAAVARALLDGPAAA</sequence>
<protein>
    <recommendedName>
        <fullName evidence="5">Sugar-binding domain-containing protein</fullName>
    </recommendedName>
</protein>
<dbReference type="InterPro" id="IPR051054">
    <property type="entry name" value="SorC_transcr_regulators"/>
</dbReference>
<keyword evidence="3" id="KW-0238">DNA-binding</keyword>
<evidence type="ECO:0000256" key="1">
    <source>
        <dbReference type="ARBA" id="ARBA00010466"/>
    </source>
</evidence>
<dbReference type="PANTHER" id="PTHR34294:SF1">
    <property type="entry name" value="TRANSCRIPTIONAL REGULATOR LSRR"/>
    <property type="match status" value="1"/>
</dbReference>
<comment type="similarity">
    <text evidence="1">Belongs to the SorC transcriptional regulatory family.</text>
</comment>
<dbReference type="InterPro" id="IPR007324">
    <property type="entry name" value="Sugar-bd_dom_put"/>
</dbReference>
<evidence type="ECO:0000256" key="4">
    <source>
        <dbReference type="ARBA" id="ARBA00023163"/>
    </source>
</evidence>
<organism evidence="6 7">
    <name type="scientific">Jiella sonneratiae</name>
    <dbReference type="NCBI Taxonomy" id="2816856"/>
    <lineage>
        <taxon>Bacteria</taxon>
        <taxon>Pseudomonadati</taxon>
        <taxon>Pseudomonadota</taxon>
        <taxon>Alphaproteobacteria</taxon>
        <taxon>Hyphomicrobiales</taxon>
        <taxon>Aurantimonadaceae</taxon>
        <taxon>Jiella</taxon>
    </lineage>
</organism>
<feature type="domain" description="Sugar-binding" evidence="5">
    <location>
        <begin position="73"/>
        <end position="319"/>
    </location>
</feature>
<evidence type="ECO:0000256" key="3">
    <source>
        <dbReference type="ARBA" id="ARBA00023125"/>
    </source>
</evidence>
<dbReference type="PANTHER" id="PTHR34294">
    <property type="entry name" value="TRANSCRIPTIONAL REGULATOR-RELATED"/>
    <property type="match status" value="1"/>
</dbReference>
<gene>
    <name evidence="6" type="ORF">J1C47_14115</name>
</gene>
<evidence type="ECO:0000259" key="5">
    <source>
        <dbReference type="Pfam" id="PF04198"/>
    </source>
</evidence>
<accession>A0ABS3J6N2</accession>
<keyword evidence="4" id="KW-0804">Transcription</keyword>
<dbReference type="Proteomes" id="UP000664288">
    <property type="component" value="Unassembled WGS sequence"/>
</dbReference>
<name>A0ABS3J6N2_9HYPH</name>
<dbReference type="EMBL" id="JAFMPY010000014">
    <property type="protein sequence ID" value="MBO0904777.1"/>
    <property type="molecule type" value="Genomic_DNA"/>
</dbReference>
<dbReference type="Gene3D" id="1.10.10.10">
    <property type="entry name" value="Winged helix-like DNA-binding domain superfamily/Winged helix DNA-binding domain"/>
    <property type="match status" value="1"/>
</dbReference>
<comment type="caution">
    <text evidence="6">The sequence shown here is derived from an EMBL/GenBank/DDBJ whole genome shotgun (WGS) entry which is preliminary data.</text>
</comment>
<evidence type="ECO:0000313" key="7">
    <source>
        <dbReference type="Proteomes" id="UP000664288"/>
    </source>
</evidence>
<evidence type="ECO:0000256" key="2">
    <source>
        <dbReference type="ARBA" id="ARBA00023015"/>
    </source>
</evidence>
<dbReference type="InterPro" id="IPR036388">
    <property type="entry name" value="WH-like_DNA-bd_sf"/>
</dbReference>
<keyword evidence="2" id="KW-0805">Transcription regulation</keyword>
<proteinExistence type="inferred from homology"/>
<dbReference type="Gene3D" id="3.40.50.1360">
    <property type="match status" value="1"/>
</dbReference>
<reference evidence="6 7" key="1">
    <citation type="submission" date="2021-03" db="EMBL/GenBank/DDBJ databases">
        <title>Whole genome sequence of Jiella sp. MQZ13P-4.</title>
        <authorList>
            <person name="Tuo L."/>
        </authorList>
    </citation>
    <scope>NUCLEOTIDE SEQUENCE [LARGE SCALE GENOMIC DNA]</scope>
    <source>
        <strain evidence="6 7">MQZ13P-4</strain>
    </source>
</reference>
<dbReference type="SUPFAM" id="SSF100950">
    <property type="entry name" value="NagB/RpiA/CoA transferase-like"/>
    <property type="match status" value="1"/>
</dbReference>
<keyword evidence="7" id="KW-1185">Reference proteome</keyword>